<reference evidence="1" key="1">
    <citation type="journal article" date="2014" name="Microbiology">
        <title>A 2,4-dichlorophenoxyacetic acid degradation plasmid pM7012 discloses distribution of an unclassified megaplasmid group across bacterial species.</title>
        <authorList>
            <person name="Sakai Y."/>
            <person name="Ogawa N."/>
            <person name="Shimomura Y."/>
            <person name="Fujii T."/>
        </authorList>
    </citation>
    <scope>NUCLEOTIDE SEQUENCE</scope>
    <source>
        <strain evidence="1">M701</strain>
    </source>
</reference>
<accession>V5YNS8</accession>
<protein>
    <submittedName>
        <fullName evidence="1">Uncharacterized protein</fullName>
    </submittedName>
</protein>
<geneLocation type="plasmid" evidence="1">
    <name>pM7012</name>
</geneLocation>
<dbReference type="AlphaFoldDB" id="V5YNS8"/>
<reference evidence="1" key="2">
    <citation type="submission" date="2024-06" db="EMBL/GenBank/DDBJ databases">
        <authorList>
            <person name="Sakai Y."/>
            <person name="Fujii T."/>
        </authorList>
    </citation>
    <scope>NUCLEOTIDE SEQUENCE</scope>
    <source>
        <strain evidence="1">M701</strain>
        <plasmid evidence="1">pM7012</plasmid>
    </source>
</reference>
<dbReference type="EMBL" id="AB853026">
    <property type="protein sequence ID" value="BAO18919.1"/>
    <property type="molecule type" value="Genomic_DNA"/>
</dbReference>
<name>V5YNS8_9BURK</name>
<evidence type="ECO:0000313" key="1">
    <source>
        <dbReference type="EMBL" id="BAO18919.1"/>
    </source>
</evidence>
<dbReference type="RefSeq" id="WP_023842462.1">
    <property type="nucleotide sequence ID" value="NC_022995.1"/>
</dbReference>
<proteinExistence type="predicted"/>
<sequence length="154" mass="16543">MNMEQAGERNIPFLVDLIGVAAHVDLDNSQRDAIASLLRALPDGAELKDFVEAANSEVDRYPFQQTLLVPIVLGLRALSAQPAWTIGLFQTAGASGFFDLAHEEIDMKAYVDAKFSAGVGVLTVSQNTPDEVIVFAVRRAMVIGKPFAVIPAST</sequence>
<organism evidence="1">
    <name type="scientific">Burkholderia sp. M701</name>
    <dbReference type="NCBI Taxonomy" id="326454"/>
    <lineage>
        <taxon>Bacteria</taxon>
        <taxon>Pseudomonadati</taxon>
        <taxon>Pseudomonadota</taxon>
        <taxon>Betaproteobacteria</taxon>
        <taxon>Burkholderiales</taxon>
        <taxon>Burkholderiaceae</taxon>
        <taxon>Burkholderia</taxon>
    </lineage>
</organism>
<keyword evidence="1" id="KW-0614">Plasmid</keyword>